<dbReference type="Proteomes" id="UP001501747">
    <property type="component" value="Unassembled WGS sequence"/>
</dbReference>
<dbReference type="Pfam" id="PF00672">
    <property type="entry name" value="HAMP"/>
    <property type="match status" value="1"/>
</dbReference>
<protein>
    <recommendedName>
        <fullName evidence="3">histidine kinase</fullName>
        <ecNumber evidence="3">2.7.13.3</ecNumber>
    </recommendedName>
</protein>
<keyword evidence="6 11" id="KW-0812">Transmembrane</keyword>
<evidence type="ECO:0000259" key="12">
    <source>
        <dbReference type="PROSITE" id="PS50109"/>
    </source>
</evidence>
<evidence type="ECO:0000256" key="6">
    <source>
        <dbReference type="ARBA" id="ARBA00022692"/>
    </source>
</evidence>
<dbReference type="InterPro" id="IPR036097">
    <property type="entry name" value="HisK_dim/P_sf"/>
</dbReference>
<sequence>MKWQPGLRASIALTVVLVTFVATGVVALVTYRLQVGATLDRFSASAHASFDSDVQQAHQFTVKTPAVSSKVDQIADYMRGRLGLSGWAVVNLKSNAGKVSEFEGGRYSSVAASPGMEDQWWPGWLISQNTQWPRKATTWAEIHGDTRLVLVGEISPDVMLVETYTTKKLDAELSQLRRQLVLVAIIVVLLGAGAGVLAARRIQRRVRIAAEAARRLGSGALDTRLPVQGRDELADLATSFNSMAQRLSESIDQLRRKDEQQRQFVADVAHDLRTPLASMLAATESLNDPSEDDRRRSAELLGTQVRRLSTLVEDLLEMSRFDAGAADFRPEQLDLTALVADAVALSAPEASITVDTTGNATVVGDPRRLHTIVRNLVTNALRHGGEPVTVTVDGTGPGWVRVIVADSGPGLAEDLAPYVFDRFVRGDRARQHTEGSGLGLAIAYENAVLHGGRIDVSNAGGAVFTLIIPRGRSSGELVE</sequence>
<keyword evidence="10 11" id="KW-0472">Membrane</keyword>
<dbReference type="GO" id="GO:0016301">
    <property type="term" value="F:kinase activity"/>
    <property type="evidence" value="ECO:0007669"/>
    <property type="project" value="UniProtKB-KW"/>
</dbReference>
<evidence type="ECO:0000313" key="15">
    <source>
        <dbReference type="Proteomes" id="UP001501747"/>
    </source>
</evidence>
<proteinExistence type="predicted"/>
<dbReference type="SMART" id="SM00387">
    <property type="entry name" value="HATPase_c"/>
    <property type="match status" value="1"/>
</dbReference>
<evidence type="ECO:0000313" key="14">
    <source>
        <dbReference type="EMBL" id="GAA4015962.1"/>
    </source>
</evidence>
<dbReference type="SMART" id="SM00388">
    <property type="entry name" value="HisKA"/>
    <property type="match status" value="1"/>
</dbReference>
<accession>A0ABP7SSQ4</accession>
<dbReference type="InterPro" id="IPR003594">
    <property type="entry name" value="HATPase_dom"/>
</dbReference>
<keyword evidence="5" id="KW-0808">Transferase</keyword>
<dbReference type="SUPFAM" id="SSF55874">
    <property type="entry name" value="ATPase domain of HSP90 chaperone/DNA topoisomerase II/histidine kinase"/>
    <property type="match status" value="1"/>
</dbReference>
<evidence type="ECO:0000259" key="13">
    <source>
        <dbReference type="PROSITE" id="PS50885"/>
    </source>
</evidence>
<evidence type="ECO:0000256" key="1">
    <source>
        <dbReference type="ARBA" id="ARBA00000085"/>
    </source>
</evidence>
<dbReference type="InterPro" id="IPR003660">
    <property type="entry name" value="HAMP_dom"/>
</dbReference>
<evidence type="ECO:0000256" key="8">
    <source>
        <dbReference type="ARBA" id="ARBA00022989"/>
    </source>
</evidence>
<dbReference type="CDD" id="cd06225">
    <property type="entry name" value="HAMP"/>
    <property type="match status" value="1"/>
</dbReference>
<keyword evidence="8 11" id="KW-1133">Transmembrane helix</keyword>
<evidence type="ECO:0000256" key="10">
    <source>
        <dbReference type="ARBA" id="ARBA00023136"/>
    </source>
</evidence>
<gene>
    <name evidence="14" type="ORF">GCM10022247_43680</name>
</gene>
<keyword evidence="7 14" id="KW-0418">Kinase</keyword>
<evidence type="ECO:0000256" key="5">
    <source>
        <dbReference type="ARBA" id="ARBA00022679"/>
    </source>
</evidence>
<evidence type="ECO:0000256" key="4">
    <source>
        <dbReference type="ARBA" id="ARBA00022553"/>
    </source>
</evidence>
<dbReference type="SUPFAM" id="SSF47384">
    <property type="entry name" value="Homodimeric domain of signal transducing histidine kinase"/>
    <property type="match status" value="1"/>
</dbReference>
<dbReference type="EMBL" id="BAABAL010000017">
    <property type="protein sequence ID" value="GAA4015962.1"/>
    <property type="molecule type" value="Genomic_DNA"/>
</dbReference>
<dbReference type="Gene3D" id="1.10.287.130">
    <property type="match status" value="1"/>
</dbReference>
<keyword evidence="9" id="KW-0902">Two-component regulatory system</keyword>
<dbReference type="InterPro" id="IPR004358">
    <property type="entry name" value="Sig_transdc_His_kin-like_C"/>
</dbReference>
<feature type="domain" description="Histidine kinase" evidence="12">
    <location>
        <begin position="267"/>
        <end position="472"/>
    </location>
</feature>
<name>A0ABP7SSQ4_9PSEU</name>
<dbReference type="PROSITE" id="PS50885">
    <property type="entry name" value="HAMP"/>
    <property type="match status" value="1"/>
</dbReference>
<dbReference type="InterPro" id="IPR036890">
    <property type="entry name" value="HATPase_C_sf"/>
</dbReference>
<dbReference type="CDD" id="cd00082">
    <property type="entry name" value="HisKA"/>
    <property type="match status" value="1"/>
</dbReference>
<dbReference type="InterPro" id="IPR005467">
    <property type="entry name" value="His_kinase_dom"/>
</dbReference>
<keyword evidence="4" id="KW-0597">Phosphoprotein</keyword>
<dbReference type="EC" id="2.7.13.3" evidence="3"/>
<reference evidence="15" key="1">
    <citation type="journal article" date="2019" name="Int. J. Syst. Evol. Microbiol.">
        <title>The Global Catalogue of Microorganisms (GCM) 10K type strain sequencing project: providing services to taxonomists for standard genome sequencing and annotation.</title>
        <authorList>
            <consortium name="The Broad Institute Genomics Platform"/>
            <consortium name="The Broad Institute Genome Sequencing Center for Infectious Disease"/>
            <person name="Wu L."/>
            <person name="Ma J."/>
        </authorList>
    </citation>
    <scope>NUCLEOTIDE SEQUENCE [LARGE SCALE GENOMIC DNA]</scope>
    <source>
        <strain evidence="15">JCM 17342</strain>
    </source>
</reference>
<dbReference type="CDD" id="cd00075">
    <property type="entry name" value="HATPase"/>
    <property type="match status" value="1"/>
</dbReference>
<evidence type="ECO:0000256" key="3">
    <source>
        <dbReference type="ARBA" id="ARBA00012438"/>
    </source>
</evidence>
<comment type="catalytic activity">
    <reaction evidence="1">
        <text>ATP + protein L-histidine = ADP + protein N-phospho-L-histidine.</text>
        <dbReference type="EC" id="2.7.13.3"/>
    </reaction>
</comment>
<evidence type="ECO:0000256" key="7">
    <source>
        <dbReference type="ARBA" id="ARBA00022777"/>
    </source>
</evidence>
<dbReference type="Gene3D" id="3.30.565.10">
    <property type="entry name" value="Histidine kinase-like ATPase, C-terminal domain"/>
    <property type="match status" value="1"/>
</dbReference>
<dbReference type="PANTHER" id="PTHR45436:SF5">
    <property type="entry name" value="SENSOR HISTIDINE KINASE TRCS"/>
    <property type="match status" value="1"/>
</dbReference>
<dbReference type="SMART" id="SM00304">
    <property type="entry name" value="HAMP"/>
    <property type="match status" value="1"/>
</dbReference>
<dbReference type="InterPro" id="IPR050428">
    <property type="entry name" value="TCS_sensor_his_kinase"/>
</dbReference>
<comment type="subcellular location">
    <subcellularLocation>
        <location evidence="2">Cell membrane</location>
    </subcellularLocation>
</comment>
<dbReference type="SUPFAM" id="SSF158472">
    <property type="entry name" value="HAMP domain-like"/>
    <property type="match status" value="1"/>
</dbReference>
<dbReference type="Pfam" id="PF00512">
    <property type="entry name" value="HisKA"/>
    <property type="match status" value="1"/>
</dbReference>
<dbReference type="RefSeq" id="WP_344877652.1">
    <property type="nucleotide sequence ID" value="NZ_BAABAL010000017.1"/>
</dbReference>
<keyword evidence="15" id="KW-1185">Reference proteome</keyword>
<evidence type="ECO:0000256" key="9">
    <source>
        <dbReference type="ARBA" id="ARBA00023012"/>
    </source>
</evidence>
<dbReference type="PROSITE" id="PS50109">
    <property type="entry name" value="HIS_KIN"/>
    <property type="match status" value="1"/>
</dbReference>
<evidence type="ECO:0000256" key="11">
    <source>
        <dbReference type="SAM" id="Phobius"/>
    </source>
</evidence>
<dbReference type="PRINTS" id="PR00344">
    <property type="entry name" value="BCTRLSENSOR"/>
</dbReference>
<dbReference type="InterPro" id="IPR003661">
    <property type="entry name" value="HisK_dim/P_dom"/>
</dbReference>
<comment type="caution">
    <text evidence="14">The sequence shown here is derived from an EMBL/GenBank/DDBJ whole genome shotgun (WGS) entry which is preliminary data.</text>
</comment>
<dbReference type="Gene3D" id="6.10.340.10">
    <property type="match status" value="1"/>
</dbReference>
<dbReference type="PANTHER" id="PTHR45436">
    <property type="entry name" value="SENSOR HISTIDINE KINASE YKOH"/>
    <property type="match status" value="1"/>
</dbReference>
<evidence type="ECO:0000256" key="2">
    <source>
        <dbReference type="ARBA" id="ARBA00004236"/>
    </source>
</evidence>
<feature type="transmembrane region" description="Helical" evidence="11">
    <location>
        <begin position="180"/>
        <end position="199"/>
    </location>
</feature>
<feature type="domain" description="HAMP" evidence="13">
    <location>
        <begin position="200"/>
        <end position="252"/>
    </location>
</feature>
<organism evidence="14 15">
    <name type="scientific">Allokutzneria multivorans</name>
    <dbReference type="NCBI Taxonomy" id="1142134"/>
    <lineage>
        <taxon>Bacteria</taxon>
        <taxon>Bacillati</taxon>
        <taxon>Actinomycetota</taxon>
        <taxon>Actinomycetes</taxon>
        <taxon>Pseudonocardiales</taxon>
        <taxon>Pseudonocardiaceae</taxon>
        <taxon>Allokutzneria</taxon>
    </lineage>
</organism>
<dbReference type="Pfam" id="PF02518">
    <property type="entry name" value="HATPase_c"/>
    <property type="match status" value="1"/>
</dbReference>